<name>X0THE4_9ZZZZ</name>
<dbReference type="Pfam" id="PF02824">
    <property type="entry name" value="TGS"/>
    <property type="match status" value="1"/>
</dbReference>
<dbReference type="InterPro" id="IPR007685">
    <property type="entry name" value="RelA_SpoT"/>
</dbReference>
<protein>
    <recommendedName>
        <fullName evidence="2">TGS domain-containing protein</fullName>
    </recommendedName>
</protein>
<dbReference type="AlphaFoldDB" id="X0THE4"/>
<organism evidence="3">
    <name type="scientific">marine sediment metagenome</name>
    <dbReference type="NCBI Taxonomy" id="412755"/>
    <lineage>
        <taxon>unclassified sequences</taxon>
        <taxon>metagenomes</taxon>
        <taxon>ecological metagenomes</taxon>
    </lineage>
</organism>
<dbReference type="PANTHER" id="PTHR43061">
    <property type="entry name" value="GTP DIPHOSPHOKINASE RSH1, CHLOROPLASTIC-RELATED"/>
    <property type="match status" value="1"/>
</dbReference>
<dbReference type="SUPFAM" id="SSF81301">
    <property type="entry name" value="Nucleotidyltransferase"/>
    <property type="match status" value="1"/>
</dbReference>
<reference evidence="3" key="1">
    <citation type="journal article" date="2014" name="Front. Microbiol.">
        <title>High frequency of phylogenetically diverse reductive dehalogenase-homologous genes in deep subseafloor sedimentary metagenomes.</title>
        <authorList>
            <person name="Kawai M."/>
            <person name="Futagami T."/>
            <person name="Toyoda A."/>
            <person name="Takaki Y."/>
            <person name="Nishi S."/>
            <person name="Hori S."/>
            <person name="Arai W."/>
            <person name="Tsubouchi T."/>
            <person name="Morono Y."/>
            <person name="Uchiyama I."/>
            <person name="Ito T."/>
            <person name="Fujiyama A."/>
            <person name="Inagaki F."/>
            <person name="Takami H."/>
        </authorList>
    </citation>
    <scope>NUCLEOTIDE SEQUENCE</scope>
    <source>
        <strain evidence="3">Expedition CK06-06</strain>
    </source>
</reference>
<feature type="non-terminal residue" evidence="3">
    <location>
        <position position="146"/>
    </location>
</feature>
<evidence type="ECO:0000259" key="2">
    <source>
        <dbReference type="PROSITE" id="PS51880"/>
    </source>
</evidence>
<comment type="caution">
    <text evidence="3">The sequence shown here is derived from an EMBL/GenBank/DDBJ whole genome shotgun (WGS) entry which is preliminary data.</text>
</comment>
<dbReference type="PROSITE" id="PS51880">
    <property type="entry name" value="TGS"/>
    <property type="match status" value="1"/>
</dbReference>
<dbReference type="Gene3D" id="3.10.20.30">
    <property type="match status" value="1"/>
</dbReference>
<feature type="domain" description="TGS" evidence="2">
    <location>
        <begin position="75"/>
        <end position="136"/>
    </location>
</feature>
<proteinExistence type="inferred from homology"/>
<evidence type="ECO:0000256" key="1">
    <source>
        <dbReference type="ARBA" id="ARBA00007476"/>
    </source>
</evidence>
<dbReference type="PANTHER" id="PTHR43061:SF1">
    <property type="entry name" value="GTP DIPHOSPHOKINASE RSH1, CHLOROPLASTIC-RELATED"/>
    <property type="match status" value="1"/>
</dbReference>
<dbReference type="GO" id="GO:0015969">
    <property type="term" value="P:guanosine tetraphosphate metabolic process"/>
    <property type="evidence" value="ECO:0007669"/>
    <property type="project" value="InterPro"/>
</dbReference>
<comment type="similarity">
    <text evidence="1">Belongs to the RelA/SpoT family.</text>
</comment>
<dbReference type="InterPro" id="IPR012676">
    <property type="entry name" value="TGS-like"/>
</dbReference>
<dbReference type="InterPro" id="IPR012675">
    <property type="entry name" value="Beta-grasp_dom_sf"/>
</dbReference>
<dbReference type="SUPFAM" id="SSF81271">
    <property type="entry name" value="TGS-like"/>
    <property type="match status" value="1"/>
</dbReference>
<dbReference type="FunFam" id="3.10.20.30:FF:000002">
    <property type="entry name" value="GTP pyrophosphokinase (RelA/SpoT)"/>
    <property type="match status" value="1"/>
</dbReference>
<accession>X0THE4</accession>
<dbReference type="CDD" id="cd01668">
    <property type="entry name" value="TGS_RSH"/>
    <property type="match status" value="1"/>
</dbReference>
<dbReference type="InterPro" id="IPR043519">
    <property type="entry name" value="NT_sf"/>
</dbReference>
<evidence type="ECO:0000313" key="3">
    <source>
        <dbReference type="EMBL" id="GAF92669.1"/>
    </source>
</evidence>
<dbReference type="InterPro" id="IPR033655">
    <property type="entry name" value="TGS_RelA/SpoT"/>
</dbReference>
<dbReference type="EMBL" id="BARS01013028">
    <property type="protein sequence ID" value="GAF92669.1"/>
    <property type="molecule type" value="Genomic_DNA"/>
</dbReference>
<dbReference type="InterPro" id="IPR004095">
    <property type="entry name" value="TGS"/>
</dbReference>
<sequence>MCLGTTPLEVQIRTKEMHHIAEYGVAAHWRYKEGEKKAIHFEERIAWLRQLIEWHREFSGAEEFLESVKTDIFSDQVFVYTPKGEIKDLPKGSTPLDFAYRVHTELGHRCVGAKVNGRLVPLSYELKNGDVVAIMSAKAARGPSRD</sequence>
<dbReference type="Pfam" id="PF04607">
    <property type="entry name" value="RelA_SpoT"/>
    <property type="match status" value="1"/>
</dbReference>
<gene>
    <name evidence="3" type="ORF">S01H1_22875</name>
</gene>